<protein>
    <submittedName>
        <fullName evidence="1">Uncharacterized protein</fullName>
    </submittedName>
</protein>
<evidence type="ECO:0000313" key="2">
    <source>
        <dbReference type="Proteomes" id="UP000054549"/>
    </source>
</evidence>
<gene>
    <name evidence="1" type="ORF">M378DRAFT_162895</name>
</gene>
<dbReference type="HOGENOM" id="CLU_2589221_0_0_1"/>
<proteinExistence type="predicted"/>
<sequence length="80" mass="8997">MVKAKWGLPKGVPRDPIFNQQDINMQRPAAAWMRELKAEDASTLGYLCRRADQSTGMYHIHSAQPESTSRAANLIRDSLV</sequence>
<dbReference type="InParanoid" id="A0A0C2TD59"/>
<dbReference type="Proteomes" id="UP000054549">
    <property type="component" value="Unassembled WGS sequence"/>
</dbReference>
<organism evidence="1 2">
    <name type="scientific">Amanita muscaria (strain Koide BX008)</name>
    <dbReference type="NCBI Taxonomy" id="946122"/>
    <lineage>
        <taxon>Eukaryota</taxon>
        <taxon>Fungi</taxon>
        <taxon>Dikarya</taxon>
        <taxon>Basidiomycota</taxon>
        <taxon>Agaricomycotina</taxon>
        <taxon>Agaricomycetes</taxon>
        <taxon>Agaricomycetidae</taxon>
        <taxon>Agaricales</taxon>
        <taxon>Pluteineae</taxon>
        <taxon>Amanitaceae</taxon>
        <taxon>Amanita</taxon>
    </lineage>
</organism>
<name>A0A0C2TD59_AMAMK</name>
<evidence type="ECO:0000313" key="1">
    <source>
        <dbReference type="EMBL" id="KIL64749.1"/>
    </source>
</evidence>
<reference evidence="1 2" key="1">
    <citation type="submission" date="2014-04" db="EMBL/GenBank/DDBJ databases">
        <title>Evolutionary Origins and Diversification of the Mycorrhizal Mutualists.</title>
        <authorList>
            <consortium name="DOE Joint Genome Institute"/>
            <consortium name="Mycorrhizal Genomics Consortium"/>
            <person name="Kohler A."/>
            <person name="Kuo A."/>
            <person name="Nagy L.G."/>
            <person name="Floudas D."/>
            <person name="Copeland A."/>
            <person name="Barry K.W."/>
            <person name="Cichocki N."/>
            <person name="Veneault-Fourrey C."/>
            <person name="LaButti K."/>
            <person name="Lindquist E.A."/>
            <person name="Lipzen A."/>
            <person name="Lundell T."/>
            <person name="Morin E."/>
            <person name="Murat C."/>
            <person name="Riley R."/>
            <person name="Ohm R."/>
            <person name="Sun H."/>
            <person name="Tunlid A."/>
            <person name="Henrissat B."/>
            <person name="Grigoriev I.V."/>
            <person name="Hibbett D.S."/>
            <person name="Martin F."/>
        </authorList>
    </citation>
    <scope>NUCLEOTIDE SEQUENCE [LARGE SCALE GENOMIC DNA]</scope>
    <source>
        <strain evidence="1 2">Koide BX008</strain>
    </source>
</reference>
<keyword evidence="2" id="KW-1185">Reference proteome</keyword>
<dbReference type="AlphaFoldDB" id="A0A0C2TD59"/>
<dbReference type="EMBL" id="KN818247">
    <property type="protein sequence ID" value="KIL64749.1"/>
    <property type="molecule type" value="Genomic_DNA"/>
</dbReference>
<accession>A0A0C2TD59</accession>